<dbReference type="Gene3D" id="1.10.510.10">
    <property type="entry name" value="Transferase(Phosphotransferase) domain 1"/>
    <property type="match status" value="1"/>
</dbReference>
<accession>A0A5E7D8J8</accession>
<dbReference type="EMBL" id="CABVHX010000016">
    <property type="protein sequence ID" value="VVO13809.1"/>
    <property type="molecule type" value="Genomic_DNA"/>
</dbReference>
<dbReference type="EC" id="2.7.11.1" evidence="2"/>
<dbReference type="PROSITE" id="PS00108">
    <property type="entry name" value="PROTEIN_KINASE_ST"/>
    <property type="match status" value="1"/>
</dbReference>
<dbReference type="GO" id="GO:0004674">
    <property type="term" value="F:protein serine/threonine kinase activity"/>
    <property type="evidence" value="ECO:0007669"/>
    <property type="project" value="UniProtKB-EC"/>
</dbReference>
<feature type="domain" description="Protein kinase" evidence="1">
    <location>
        <begin position="14"/>
        <end position="317"/>
    </location>
</feature>
<keyword evidence="2" id="KW-0418">Kinase</keyword>
<dbReference type="InterPro" id="IPR011009">
    <property type="entry name" value="Kinase-like_dom_sf"/>
</dbReference>
<dbReference type="PANTHER" id="PTHR44167:SF24">
    <property type="entry name" value="SERINE_THREONINE-PROTEIN KINASE CHK2"/>
    <property type="match status" value="1"/>
</dbReference>
<proteinExistence type="predicted"/>
<keyword evidence="2" id="KW-0808">Transferase</keyword>
<evidence type="ECO:0000313" key="3">
    <source>
        <dbReference type="Proteomes" id="UP000325375"/>
    </source>
</evidence>
<dbReference type="Proteomes" id="UP000325375">
    <property type="component" value="Unassembled WGS sequence"/>
</dbReference>
<dbReference type="PANTHER" id="PTHR44167">
    <property type="entry name" value="OVARIAN-SPECIFIC SERINE/THREONINE-PROTEIN KINASE LOK-RELATED"/>
    <property type="match status" value="1"/>
</dbReference>
<dbReference type="InterPro" id="IPR008271">
    <property type="entry name" value="Ser/Thr_kinase_AS"/>
</dbReference>
<dbReference type="InterPro" id="IPR000719">
    <property type="entry name" value="Prot_kinase_dom"/>
</dbReference>
<protein>
    <submittedName>
        <fullName evidence="2">Serine/threonine-protein kinase PknD</fullName>
        <ecNumber evidence="2">2.7.11.1</ecNumber>
    </submittedName>
</protein>
<dbReference type="RefSeq" id="WP_150604049.1">
    <property type="nucleotide sequence ID" value="NZ_CABVHX010000016.1"/>
</dbReference>
<name>A0A5E7D8J8_PSEFL</name>
<dbReference type="Pfam" id="PF00069">
    <property type="entry name" value="Pkinase"/>
    <property type="match status" value="1"/>
</dbReference>
<dbReference type="AlphaFoldDB" id="A0A5E7D8J8"/>
<sequence>MNYSAGDLIDDRYIVSGICSDSGGMGQILFVEDATKEKSGRLVLKYCREEDDEYIKRFRREVRLLEGFAGNSKVVSVLDSNVRHEPPYFVMDYYHNGDLTKIIDEISGSPEKQESIFNQMIDCISELHSQGVYHRDIKPQNFLIGKRGIVVSDFGLGMEPGSSSRFTSSSMFWGTQGYLPPEFGNGGFKGADETGDIFMLGKSLYVLLTRQNPTYLMEGVIHPALFHVIERACELDKKRRYQNLSDMKQALQMAYDVIIGRGGRLGQVNQLISSISDRLANENKFSSAKVIEFINSLGLLDDDDKIRICLEIDRDFISLLVLPKLVSYVPSFLKIYSLMVADAQYSWAFAEVIAKNMKVIFEGEDVSPRARARALELAIDSAHQMNRFAAMNTCESMIVSVTDEELAVYIVDVMQRNNHSFIEEIEPSQCKSSAIKKYLKSL</sequence>
<dbReference type="GO" id="GO:0005524">
    <property type="term" value="F:ATP binding"/>
    <property type="evidence" value="ECO:0007669"/>
    <property type="project" value="InterPro"/>
</dbReference>
<evidence type="ECO:0000313" key="2">
    <source>
        <dbReference type="EMBL" id="VVO13809.1"/>
    </source>
</evidence>
<dbReference type="PROSITE" id="PS50011">
    <property type="entry name" value="PROTEIN_KINASE_DOM"/>
    <property type="match status" value="1"/>
</dbReference>
<gene>
    <name evidence="2" type="primary">pknD_2</name>
    <name evidence="2" type="ORF">PS718_03648</name>
</gene>
<organism evidence="2 3">
    <name type="scientific">Pseudomonas fluorescens</name>
    <dbReference type="NCBI Taxonomy" id="294"/>
    <lineage>
        <taxon>Bacteria</taxon>
        <taxon>Pseudomonadati</taxon>
        <taxon>Pseudomonadota</taxon>
        <taxon>Gammaproteobacteria</taxon>
        <taxon>Pseudomonadales</taxon>
        <taxon>Pseudomonadaceae</taxon>
        <taxon>Pseudomonas</taxon>
    </lineage>
</organism>
<evidence type="ECO:0000259" key="1">
    <source>
        <dbReference type="PROSITE" id="PS50011"/>
    </source>
</evidence>
<dbReference type="SUPFAM" id="SSF56112">
    <property type="entry name" value="Protein kinase-like (PK-like)"/>
    <property type="match status" value="1"/>
</dbReference>
<reference evidence="2 3" key="1">
    <citation type="submission" date="2019-09" db="EMBL/GenBank/DDBJ databases">
        <authorList>
            <person name="Chandra G."/>
            <person name="Truman W A."/>
        </authorList>
    </citation>
    <scope>NUCLEOTIDE SEQUENCE [LARGE SCALE GENOMIC DNA]</scope>
    <source>
        <strain evidence="2">PS718</strain>
    </source>
</reference>
<dbReference type="SMART" id="SM00220">
    <property type="entry name" value="S_TKc"/>
    <property type="match status" value="1"/>
</dbReference>